<dbReference type="OrthoDB" id="5396420at2759"/>
<dbReference type="InterPro" id="IPR013094">
    <property type="entry name" value="AB_hydrolase_3"/>
</dbReference>
<reference evidence="3 4" key="1">
    <citation type="journal article" date="2016" name="Nat. Commun.">
        <title>Ectomycorrhizal ecology is imprinted in the genome of the dominant symbiotic fungus Cenococcum geophilum.</title>
        <authorList>
            <consortium name="DOE Joint Genome Institute"/>
            <person name="Peter M."/>
            <person name="Kohler A."/>
            <person name="Ohm R.A."/>
            <person name="Kuo A."/>
            <person name="Krutzmann J."/>
            <person name="Morin E."/>
            <person name="Arend M."/>
            <person name="Barry K.W."/>
            <person name="Binder M."/>
            <person name="Choi C."/>
            <person name="Clum A."/>
            <person name="Copeland A."/>
            <person name="Grisel N."/>
            <person name="Haridas S."/>
            <person name="Kipfer T."/>
            <person name="LaButti K."/>
            <person name="Lindquist E."/>
            <person name="Lipzen A."/>
            <person name="Maire R."/>
            <person name="Meier B."/>
            <person name="Mihaltcheva S."/>
            <person name="Molinier V."/>
            <person name="Murat C."/>
            <person name="Poggeler S."/>
            <person name="Quandt C.A."/>
            <person name="Sperisen C."/>
            <person name="Tritt A."/>
            <person name="Tisserant E."/>
            <person name="Crous P.W."/>
            <person name="Henrissat B."/>
            <person name="Nehls U."/>
            <person name="Egli S."/>
            <person name="Spatafora J.W."/>
            <person name="Grigoriev I.V."/>
            <person name="Martin F.M."/>
        </authorList>
    </citation>
    <scope>NUCLEOTIDE SEQUENCE [LARGE SCALE GENOMIC DNA]</scope>
    <source>
        <strain evidence="3 4">CBS 459.81</strain>
    </source>
</reference>
<feature type="region of interest" description="Disordered" evidence="1">
    <location>
        <begin position="383"/>
        <end position="406"/>
    </location>
</feature>
<feature type="domain" description="Alpha/beta hydrolase fold-3" evidence="2">
    <location>
        <begin position="60"/>
        <end position="206"/>
    </location>
</feature>
<name>A0A8E2E764_9PEZI</name>
<keyword evidence="4" id="KW-1185">Reference proteome</keyword>
<dbReference type="Proteomes" id="UP000250266">
    <property type="component" value="Unassembled WGS sequence"/>
</dbReference>
<dbReference type="PANTHER" id="PTHR23025:SF4">
    <property type="entry name" value="ALPHA_BETA HYDROLASE FOLD-3 DOMAIN-CONTAINING PROTEIN"/>
    <property type="match status" value="1"/>
</dbReference>
<dbReference type="GO" id="GO:0004806">
    <property type="term" value="F:triacylglycerol lipase activity"/>
    <property type="evidence" value="ECO:0007669"/>
    <property type="project" value="TreeGrafter"/>
</dbReference>
<dbReference type="SUPFAM" id="SSF53474">
    <property type="entry name" value="alpha/beta-Hydrolases"/>
    <property type="match status" value="1"/>
</dbReference>
<accession>A0A8E2E764</accession>
<dbReference type="AlphaFoldDB" id="A0A8E2E764"/>
<proteinExistence type="predicted"/>
<protein>
    <recommendedName>
        <fullName evidence="2">Alpha/beta hydrolase fold-3 domain-containing protein</fullName>
    </recommendedName>
</protein>
<dbReference type="PANTHER" id="PTHR23025">
    <property type="entry name" value="TRIACYLGLYCEROL LIPASE"/>
    <property type="match status" value="1"/>
</dbReference>
<evidence type="ECO:0000313" key="4">
    <source>
        <dbReference type="Proteomes" id="UP000250266"/>
    </source>
</evidence>
<evidence type="ECO:0000259" key="2">
    <source>
        <dbReference type="Pfam" id="PF07859"/>
    </source>
</evidence>
<dbReference type="GO" id="GO:0019433">
    <property type="term" value="P:triglyceride catabolic process"/>
    <property type="evidence" value="ECO:0007669"/>
    <property type="project" value="TreeGrafter"/>
</dbReference>
<feature type="region of interest" description="Disordered" evidence="1">
    <location>
        <begin position="1"/>
        <end position="33"/>
    </location>
</feature>
<feature type="compositionally biased region" description="Basic and acidic residues" evidence="1">
    <location>
        <begin position="1"/>
        <end position="26"/>
    </location>
</feature>
<dbReference type="GO" id="GO:0005829">
    <property type="term" value="C:cytosol"/>
    <property type="evidence" value="ECO:0007669"/>
    <property type="project" value="TreeGrafter"/>
</dbReference>
<gene>
    <name evidence="3" type="ORF">K432DRAFT_406403</name>
</gene>
<evidence type="ECO:0000313" key="3">
    <source>
        <dbReference type="EMBL" id="OCK78510.1"/>
    </source>
</evidence>
<sequence length="443" mass="49992">MSRAEPRSDQVGEKGVERGRSNEKHSNVCTPVHHPLAIPKSSSILIHLPSWPLPQNQPSDHDDHVASALSTSSGNVVVRINYRLSQEYPFPTPVHDVLTGYDWILKNLVPTFSASTSPYGRVSVPFVRLGVCGELIGGTLATMLALTECKLGSSRIVAAAVNNPILDWAFPEELSGPEKEINLELEDKPLFESGRDLVSWWNQEGLREGESNPKRRRHATASIPSPSWNVNAENNLLPISTLLRARKVFFRKPEDYFDRFASPICFFRSPGAAMVYALDEHLRAASSPSEPATTPGLFSEFAEDPLEKTVPLNEQSPRRSDSRTLTRCRTYYRTHPSSHSKMVLPHMRITAGAQSPLLDQATEFARRYKRAVARQGITTRYTEDRHRIHRQDKDDKKEAPEEAERKVNLSVQQGVCFWNGESGEEGWRDRVEDAGRWFSERMR</sequence>
<dbReference type="GO" id="GO:0004771">
    <property type="term" value="F:sterol ester esterase activity"/>
    <property type="evidence" value="ECO:0007669"/>
    <property type="project" value="TreeGrafter"/>
</dbReference>
<dbReference type="EMBL" id="KV745055">
    <property type="protein sequence ID" value="OCK78510.1"/>
    <property type="molecule type" value="Genomic_DNA"/>
</dbReference>
<evidence type="ECO:0000256" key="1">
    <source>
        <dbReference type="SAM" id="MobiDB-lite"/>
    </source>
</evidence>
<dbReference type="Pfam" id="PF07859">
    <property type="entry name" value="Abhydrolase_3"/>
    <property type="match status" value="1"/>
</dbReference>
<organism evidence="3 4">
    <name type="scientific">Lepidopterella palustris CBS 459.81</name>
    <dbReference type="NCBI Taxonomy" id="1314670"/>
    <lineage>
        <taxon>Eukaryota</taxon>
        <taxon>Fungi</taxon>
        <taxon>Dikarya</taxon>
        <taxon>Ascomycota</taxon>
        <taxon>Pezizomycotina</taxon>
        <taxon>Dothideomycetes</taxon>
        <taxon>Pleosporomycetidae</taxon>
        <taxon>Mytilinidiales</taxon>
        <taxon>Argynnaceae</taxon>
        <taxon>Lepidopterella</taxon>
    </lineage>
</organism>
<dbReference type="InterPro" id="IPR029058">
    <property type="entry name" value="AB_hydrolase_fold"/>
</dbReference>
<dbReference type="Gene3D" id="3.40.50.1820">
    <property type="entry name" value="alpha/beta hydrolase"/>
    <property type="match status" value="1"/>
</dbReference>
<feature type="region of interest" description="Disordered" evidence="1">
    <location>
        <begin position="286"/>
        <end position="324"/>
    </location>
</feature>